<proteinExistence type="predicted"/>
<evidence type="ECO:0000256" key="1">
    <source>
        <dbReference type="SAM" id="SignalP"/>
    </source>
</evidence>
<protein>
    <submittedName>
        <fullName evidence="2">Uncharacterized protein</fullName>
    </submittedName>
</protein>
<keyword evidence="1" id="KW-0732">Signal</keyword>
<comment type="caution">
    <text evidence="2">The sequence shown here is derived from an EMBL/GenBank/DDBJ whole genome shotgun (WGS) entry which is preliminary data.</text>
</comment>
<evidence type="ECO:0000313" key="2">
    <source>
        <dbReference type="EMBL" id="KAA8895743.1"/>
    </source>
</evidence>
<accession>A0A5J5EKL6</accession>
<dbReference type="AlphaFoldDB" id="A0A5J5EKL6"/>
<gene>
    <name evidence="2" type="ORF">FN846DRAFT_911397</name>
</gene>
<evidence type="ECO:0000313" key="3">
    <source>
        <dbReference type="Proteomes" id="UP000326924"/>
    </source>
</evidence>
<name>A0A5J5EKL6_9PEZI</name>
<dbReference type="InParanoid" id="A0A5J5EKL6"/>
<reference evidence="2 3" key="1">
    <citation type="submission" date="2019-09" db="EMBL/GenBank/DDBJ databases">
        <title>Draft genome of the ectomycorrhizal ascomycete Sphaerosporella brunnea.</title>
        <authorList>
            <consortium name="DOE Joint Genome Institute"/>
            <person name="Benucci G.M."/>
            <person name="Marozzi G."/>
            <person name="Antonielli L."/>
            <person name="Sanchez S."/>
            <person name="Marco P."/>
            <person name="Wang X."/>
            <person name="Falini L.B."/>
            <person name="Barry K."/>
            <person name="Haridas S."/>
            <person name="Lipzen A."/>
            <person name="Labutti K."/>
            <person name="Grigoriev I.V."/>
            <person name="Murat C."/>
            <person name="Martin F."/>
            <person name="Albertini E."/>
            <person name="Donnini D."/>
            <person name="Bonito G."/>
        </authorList>
    </citation>
    <scope>NUCLEOTIDE SEQUENCE [LARGE SCALE GENOMIC DNA]</scope>
    <source>
        <strain evidence="2 3">Sb_GMNB300</strain>
    </source>
</reference>
<feature type="chain" id="PRO_5023912014" evidence="1">
    <location>
        <begin position="23"/>
        <end position="259"/>
    </location>
</feature>
<dbReference type="EMBL" id="VXIS01000246">
    <property type="protein sequence ID" value="KAA8895743.1"/>
    <property type="molecule type" value="Genomic_DNA"/>
</dbReference>
<dbReference type="Proteomes" id="UP000326924">
    <property type="component" value="Unassembled WGS sequence"/>
</dbReference>
<keyword evidence="3" id="KW-1185">Reference proteome</keyword>
<feature type="signal peptide" evidence="1">
    <location>
        <begin position="1"/>
        <end position="22"/>
    </location>
</feature>
<organism evidence="2 3">
    <name type="scientific">Sphaerosporella brunnea</name>
    <dbReference type="NCBI Taxonomy" id="1250544"/>
    <lineage>
        <taxon>Eukaryota</taxon>
        <taxon>Fungi</taxon>
        <taxon>Dikarya</taxon>
        <taxon>Ascomycota</taxon>
        <taxon>Pezizomycotina</taxon>
        <taxon>Pezizomycetes</taxon>
        <taxon>Pezizales</taxon>
        <taxon>Pyronemataceae</taxon>
        <taxon>Sphaerosporella</taxon>
    </lineage>
</organism>
<sequence>MKISGFLAFLFCMFAAITDISAFQLDAEYKDQSVTGQTSFCMDGGHSISSMRAPPSSTVSSKDQSITLAPRLIKMDPSIPDKSDPRYSEYTSLVQLLSEVVSRTSAYTTITGYRSMMDTGASLISSLRTRSDGPSPPGTVTNFEEYYESYYEEQLKKYSATQTFVAQSIIASISDEKEVASYIYSRLAELTSSAAASTTMTTTTGTRKGTIYTAFHTETAKPAPAQVTSGVFGSETRISRWGAVLASFVVSILVVVTVL</sequence>